<name>T0LAV4_9MICR</name>
<dbReference type="GO" id="GO:0000981">
    <property type="term" value="F:DNA-binding transcription factor activity, RNA polymerase II-specific"/>
    <property type="evidence" value="ECO:0007669"/>
    <property type="project" value="InterPro"/>
</dbReference>
<dbReference type="OrthoDB" id="6159439at2759"/>
<dbReference type="PROSITE" id="PS00027">
    <property type="entry name" value="HOMEOBOX_1"/>
    <property type="match status" value="1"/>
</dbReference>
<dbReference type="CDD" id="cd00086">
    <property type="entry name" value="homeodomain"/>
    <property type="match status" value="1"/>
</dbReference>
<dbReference type="VEuPathDB" id="MicrosporidiaDB:NAPIS_ORF00968"/>
<comment type="subcellular location">
    <subcellularLocation>
        <location evidence="4 5">Nucleus</location>
    </subcellularLocation>
</comment>
<evidence type="ECO:0000256" key="3">
    <source>
        <dbReference type="ARBA" id="ARBA00023242"/>
    </source>
</evidence>
<dbReference type="SUPFAM" id="SSF46689">
    <property type="entry name" value="Homeodomain-like"/>
    <property type="match status" value="1"/>
</dbReference>
<dbReference type="SMART" id="SM00389">
    <property type="entry name" value="HOX"/>
    <property type="match status" value="1"/>
</dbReference>
<feature type="DNA-binding region" description="Homeobox" evidence="4">
    <location>
        <begin position="24"/>
        <end position="83"/>
    </location>
</feature>
<dbReference type="GO" id="GO:0003677">
    <property type="term" value="F:DNA binding"/>
    <property type="evidence" value="ECO:0007669"/>
    <property type="project" value="UniProtKB-UniRule"/>
</dbReference>
<evidence type="ECO:0000256" key="5">
    <source>
        <dbReference type="RuleBase" id="RU000682"/>
    </source>
</evidence>
<dbReference type="InterPro" id="IPR017970">
    <property type="entry name" value="Homeobox_CS"/>
</dbReference>
<keyword evidence="1 4" id="KW-0238">DNA-binding</keyword>
<evidence type="ECO:0000259" key="6">
    <source>
        <dbReference type="PROSITE" id="PS50071"/>
    </source>
</evidence>
<protein>
    <submittedName>
        <fullName evidence="7">Homeobox domain-containing protein</fullName>
    </submittedName>
</protein>
<gene>
    <name evidence="7" type="ORF">NAPIS_ORF00968</name>
</gene>
<sequence length="112" mass="13219">MNEKELDAIIGLLKLGNKKKIFYDSKTKLKKNIKQRKVLEAIFKITSYPSSITQQDLSILLRIPQRSIQIWFQNARHKMKNTQLEGNCFIDENNDIPVSILYRIIFEDSDYK</sequence>
<evidence type="ECO:0000313" key="8">
    <source>
        <dbReference type="Proteomes" id="UP000053780"/>
    </source>
</evidence>
<dbReference type="InterPro" id="IPR001356">
    <property type="entry name" value="HD"/>
</dbReference>
<evidence type="ECO:0000256" key="1">
    <source>
        <dbReference type="ARBA" id="ARBA00023125"/>
    </source>
</evidence>
<dbReference type="Pfam" id="PF00046">
    <property type="entry name" value="Homeodomain"/>
    <property type="match status" value="1"/>
</dbReference>
<evidence type="ECO:0000256" key="4">
    <source>
        <dbReference type="PROSITE-ProRule" id="PRU00108"/>
    </source>
</evidence>
<dbReference type="EMBL" id="KE647138">
    <property type="protein sequence ID" value="EQB61448.1"/>
    <property type="molecule type" value="Genomic_DNA"/>
</dbReference>
<proteinExistence type="predicted"/>
<keyword evidence="2 4" id="KW-0371">Homeobox</keyword>
<organism evidence="7 8">
    <name type="scientific">Vairimorpha apis BRL 01</name>
    <dbReference type="NCBI Taxonomy" id="1037528"/>
    <lineage>
        <taxon>Eukaryota</taxon>
        <taxon>Fungi</taxon>
        <taxon>Fungi incertae sedis</taxon>
        <taxon>Microsporidia</taxon>
        <taxon>Nosematidae</taxon>
        <taxon>Vairimorpha</taxon>
    </lineage>
</organism>
<dbReference type="AlphaFoldDB" id="T0LAV4"/>
<dbReference type="PROSITE" id="PS50071">
    <property type="entry name" value="HOMEOBOX_2"/>
    <property type="match status" value="1"/>
</dbReference>
<keyword evidence="3 4" id="KW-0539">Nucleus</keyword>
<dbReference type="InterPro" id="IPR009057">
    <property type="entry name" value="Homeodomain-like_sf"/>
</dbReference>
<accession>T0LAV4</accession>
<reference evidence="7 8" key="1">
    <citation type="journal article" date="2013" name="BMC Genomics">
        <title>Genome sequencing and comparative genomics of honey bee microsporidia, Nosema apis reveal novel insights into host-parasite interactions.</title>
        <authorList>
            <person name="Chen Yp."/>
            <person name="Pettis J.S."/>
            <person name="Zhao Y."/>
            <person name="Liu X."/>
            <person name="Tallon L.J."/>
            <person name="Sadzewicz L.D."/>
            <person name="Li R."/>
            <person name="Zheng H."/>
            <person name="Huang S."/>
            <person name="Zhang X."/>
            <person name="Hamilton M.C."/>
            <person name="Pernal S.F."/>
            <person name="Melathopoulos A.P."/>
            <person name="Yan X."/>
            <person name="Evans J.D."/>
        </authorList>
    </citation>
    <scope>NUCLEOTIDE SEQUENCE [LARGE SCALE GENOMIC DNA]</scope>
    <source>
        <strain evidence="7 8">BRL 01</strain>
    </source>
</reference>
<dbReference type="GO" id="GO:0005634">
    <property type="term" value="C:nucleus"/>
    <property type="evidence" value="ECO:0007669"/>
    <property type="project" value="UniProtKB-SubCell"/>
</dbReference>
<dbReference type="Proteomes" id="UP000053780">
    <property type="component" value="Unassembled WGS sequence"/>
</dbReference>
<feature type="domain" description="Homeobox" evidence="6">
    <location>
        <begin position="22"/>
        <end position="82"/>
    </location>
</feature>
<dbReference type="HOGENOM" id="CLU_128308_1_0_1"/>
<dbReference type="Gene3D" id="1.10.10.60">
    <property type="entry name" value="Homeodomain-like"/>
    <property type="match status" value="1"/>
</dbReference>
<evidence type="ECO:0000256" key="2">
    <source>
        <dbReference type="ARBA" id="ARBA00023155"/>
    </source>
</evidence>
<evidence type="ECO:0000313" key="7">
    <source>
        <dbReference type="EMBL" id="EQB61448.1"/>
    </source>
</evidence>
<keyword evidence="8" id="KW-1185">Reference proteome</keyword>